<evidence type="ECO:0000259" key="1">
    <source>
        <dbReference type="Pfam" id="PF25791"/>
    </source>
</evidence>
<accession>A0A4Q2JWR0</accession>
<gene>
    <name evidence="4" type="primary">brxC</name>
    <name evidence="4" type="ORF">ET524_02385</name>
</gene>
<feature type="domain" description="Probable ATP-binding protein BrxC winged helix-turn-helix" evidence="1">
    <location>
        <begin position="742"/>
        <end position="861"/>
    </location>
</feature>
<sequence>MHIRDIFDKDINRSINGVIKVQQSDEESVKQELSEYVVTRELQGHFAHFFESYARALDVPTDKIGVWISGFFGSGKSHFLKMLSYVLENGEVGGKRVIDYFDGKLKDPLVYENMRRCAEVPTEAMLFDIDAKGGKWKSGDTAETALLRAFERVFYENLGFCGENLKVAKLEQFVEKRGKTAEFREAFANVTGMDWLDARTDYDFYEDGMVEVLQKVLGMSEIAARHWYDGEEDDVIAIDSFVSQVNKYCEARAAENGGRFRLLFMADETGQFIGEGQNLMLNLQTLVEEFGARCGGRVWVMVTSQEAIDEVAMIVGDDFSKIQGRFNTRLSLSSSSVDEVIKRRVLEKTPAATLELANEYAEKSPTLKNLFTFEGSRGDLVGFDGQTDFCESYPFVNYQFKVLPDVMTEVRKHGVKAKHMSTGERSMLSAFQESAQALQEQQTTALVPFWRFFDTISKDLEHGIIQVITRAQDAADAGRGLKPEDVSLLKLLYLIRYIDYIKSTINNITILMADDMNVDMMALRQQVTESLARLVRENYVARQGDTYNFLTDEEQDIAREISETSVDTAEVIESIKKSLFGGIYTQSKLACGANNFPIDRYVDNSLYGTAQHDMKLNVITLANDDLSNAIDGELTVKSANQAIVVLDNDKDYYDVLLGVAKVRKYARTKNLAQLPPSTQQIIMGKQRQAAFDEKEATKLLEDAVAHARCFVNGDAVKVRATNAKGVIDDALARLAESVFSKAGYITDSVEGDGDIIRILRGAGQDGLEGFGGGNEKACAAVEEHLQLQERIHQQTTVGDVQRKFQAEPYGWREVDVAATVARLLAGQRATVLFAGAPVACTDREMINYLRKNADKVEIKRRVKMNEALLKKCRDILGKFTGARDIPADEDGLVNRVKAELDNGIEQCQALMRQHYIGTRAYPYPFQQVIEDGLHAMTQVRDQQNDPEVLLRAFKQAEDDLLDFADDKKEYVDEFFSNQQRIFDESVALLESVAAEGAAMDVSEEAQQAIASAKGILQSAVPDVPRLSDLNKTIRKAHGEVVAAHRREFLDALTAELAGLQTYAEGQDEFPEAAADAFNQAKTSLESMKSTAHAAQTAQSIDALRFQLQQKATAAQRSIDAAVEAARQKAAREISVPHKTDDGSVVRNVYETAKPAAPKRQVKEVRRAQVCKRAMLETPAQVDEYLADLRKQLLENLEGNDAISLI</sequence>
<dbReference type="RefSeq" id="WP_129423162.1">
    <property type="nucleotide sequence ID" value="NZ_SDPW01000001.1"/>
</dbReference>
<evidence type="ECO:0000259" key="3">
    <source>
        <dbReference type="Pfam" id="PF25796"/>
    </source>
</evidence>
<dbReference type="AlphaFoldDB" id="A0A4Q2JWR0"/>
<dbReference type="OrthoDB" id="3201900at2"/>
<protein>
    <submittedName>
        <fullName evidence="4">BREX system P-loop protein BrxC</fullName>
    </submittedName>
</protein>
<dbReference type="Proteomes" id="UP000293345">
    <property type="component" value="Unassembled WGS sequence"/>
</dbReference>
<dbReference type="NCBIfam" id="NF033441">
    <property type="entry name" value="BREX_BrxC"/>
    <property type="match status" value="1"/>
</dbReference>
<dbReference type="InterPro" id="IPR047679">
    <property type="entry name" value="BREX_BrxC"/>
</dbReference>
<feature type="domain" description="Probable ATP-binding protein BrxC 4th six-stranded beta-sheet" evidence="3">
    <location>
        <begin position="564"/>
        <end position="734"/>
    </location>
</feature>
<dbReference type="InterPro" id="IPR058037">
    <property type="entry name" value="BREX_BrxC_helical"/>
</dbReference>
<dbReference type="InterPro" id="IPR058038">
    <property type="entry name" value="BREX_BrxC_wHTH"/>
</dbReference>
<dbReference type="Pfam" id="PF25796">
    <property type="entry name" value="BREX_BrxC_4th"/>
    <property type="match status" value="1"/>
</dbReference>
<organism evidence="4 5">
    <name type="scientific">Senegalimassilia faecalis</name>
    <dbReference type="NCBI Taxonomy" id="2509433"/>
    <lineage>
        <taxon>Bacteria</taxon>
        <taxon>Bacillati</taxon>
        <taxon>Actinomycetota</taxon>
        <taxon>Coriobacteriia</taxon>
        <taxon>Coriobacteriales</taxon>
        <taxon>Coriobacteriaceae</taxon>
        <taxon>Senegalimassilia</taxon>
    </lineage>
</organism>
<feature type="domain" description="Probable ATP-binding protein BrxC alpha-helical" evidence="2">
    <location>
        <begin position="869"/>
        <end position="993"/>
    </location>
</feature>
<keyword evidence="5" id="KW-1185">Reference proteome</keyword>
<evidence type="ECO:0000259" key="2">
    <source>
        <dbReference type="Pfam" id="PF25792"/>
    </source>
</evidence>
<comment type="caution">
    <text evidence="4">The sequence shown here is derived from an EMBL/GenBank/DDBJ whole genome shotgun (WGS) entry which is preliminary data.</text>
</comment>
<dbReference type="EMBL" id="SDPW01000001">
    <property type="protein sequence ID" value="RXZ53459.1"/>
    <property type="molecule type" value="Genomic_DNA"/>
</dbReference>
<dbReference type="Pfam" id="PF25791">
    <property type="entry name" value="WHD_BREX_BrxC"/>
    <property type="match status" value="1"/>
</dbReference>
<reference evidence="4 5" key="1">
    <citation type="submission" date="2019-01" db="EMBL/GenBank/DDBJ databases">
        <title>Senegalimassilia sp. nov. KGMB04484 isolated human feces.</title>
        <authorList>
            <person name="Han K.-I."/>
            <person name="Kim J.-S."/>
            <person name="Lee K.C."/>
            <person name="Suh M.K."/>
            <person name="Eom M.K."/>
            <person name="Lee J.H."/>
            <person name="Park S.-H."/>
            <person name="Kang S.W."/>
            <person name="Park J.-E."/>
            <person name="Oh B.S."/>
            <person name="Yu S.Y."/>
            <person name="Choi S.-H."/>
            <person name="Lee D.H."/>
            <person name="Yoon H."/>
            <person name="Kim B.-Y."/>
            <person name="Lee J.H."/>
            <person name="Lee J.-S."/>
        </authorList>
    </citation>
    <scope>NUCLEOTIDE SEQUENCE [LARGE SCALE GENOMIC DNA]</scope>
    <source>
        <strain evidence="4 5">KGMB04484</strain>
    </source>
</reference>
<proteinExistence type="predicted"/>
<dbReference type="Pfam" id="PF25792">
    <property type="entry name" value="BREX_BrxC_helical"/>
    <property type="match status" value="1"/>
</dbReference>
<name>A0A4Q2JWR0_9ACTN</name>
<dbReference type="InterPro" id="IPR058036">
    <property type="entry name" value="BREX_BrxC_4th"/>
</dbReference>
<evidence type="ECO:0000313" key="4">
    <source>
        <dbReference type="EMBL" id="RXZ53459.1"/>
    </source>
</evidence>
<evidence type="ECO:0000313" key="5">
    <source>
        <dbReference type="Proteomes" id="UP000293345"/>
    </source>
</evidence>